<dbReference type="EMBL" id="AFYH01033667">
    <property type="status" value="NOT_ANNOTATED_CDS"/>
    <property type="molecule type" value="Genomic_DNA"/>
</dbReference>
<keyword evidence="5" id="KW-1015">Disulfide bond</keyword>
<sequence>DCPPEAGDFRAQQCSAHNDVKHQGQLYEWLPVYNDPDNPCSLKCQAKGTSLVVELAPKVLDGTRCYTESLDMCISGACQIVGCDHQLGSTTKDDNCGVCNGDGSTCRLVRGQYKSQLSSNKLDDTVIAIPYGSRHIRLVLKGPDHLYLETKTLQGLKGENSLSTPGSFHIENTTVDFQKFQDKEILRMSGPLGADFTVKIRYTSAVDSVVQFIFYQPIIHRWRETDFFPCSASCGGGYQLTSAECYDLRSGRVVADQYCHYYPENIKPKPKLQECNMDPCPASDGYKQIMPYDLYHPLPRARWESAPWTSCSTSCGGGIQSRIVTCVEEDIQGNMSPVEEWKCMYTPRKSVIQPCNIFDCPKWLAQEWSPCTVTCGQGLRYRVVLCIDHRGLHAGGCNPKTKPHIKEECIVHIPCYKPKEKLPVEAKLPWYKQAQELEEGAVVSEEPTFIPEPWSVCSTTCGAGVQRRKVKCQVLLSFSQTVADLPDDECEGPKPLIQRSCYSGPCSGEAVEYSSKEADMLYGGLQDFDELYDWEYEGFTECSESCGGGVQEAVVICLNKQTREIVDENLCVSSRRPPQLLKSCSWDPCPPRWQIGKWSSCSATCGVGLQTRDVFCSHLLSRESNETAILGDERCRRPKPIVVQACNRFDCPPAWYPG</sequence>
<dbReference type="Gene3D" id="2.20.100.10">
    <property type="entry name" value="Thrombospondin type-1 (TSP1) repeat"/>
    <property type="match status" value="6"/>
</dbReference>
<dbReference type="InterPro" id="IPR000884">
    <property type="entry name" value="TSP1_rpt"/>
</dbReference>
<dbReference type="OMA" id="SGIDSAW"/>
<dbReference type="SUPFAM" id="SSF82895">
    <property type="entry name" value="TSP-1 type 1 repeat"/>
    <property type="match status" value="6"/>
</dbReference>
<dbReference type="GeneTree" id="ENSGT00940000156243"/>
<dbReference type="AlphaFoldDB" id="H3BC44"/>
<dbReference type="SMART" id="SM00209">
    <property type="entry name" value="TSP1"/>
    <property type="match status" value="6"/>
</dbReference>
<dbReference type="GO" id="GO:0005576">
    <property type="term" value="C:extracellular region"/>
    <property type="evidence" value="ECO:0007669"/>
    <property type="project" value="UniProtKB-SubCell"/>
</dbReference>
<dbReference type="PANTHER" id="PTHR13723:SF157">
    <property type="entry name" value="ADAMTS-LIKE PROTEIN 1"/>
    <property type="match status" value="1"/>
</dbReference>
<organism evidence="8 9">
    <name type="scientific">Latimeria chalumnae</name>
    <name type="common">Coelacanth</name>
    <dbReference type="NCBI Taxonomy" id="7897"/>
    <lineage>
        <taxon>Eukaryota</taxon>
        <taxon>Metazoa</taxon>
        <taxon>Chordata</taxon>
        <taxon>Craniata</taxon>
        <taxon>Vertebrata</taxon>
        <taxon>Euteleostomi</taxon>
        <taxon>Coelacanthiformes</taxon>
        <taxon>Coelacanthidae</taxon>
        <taxon>Latimeria</taxon>
    </lineage>
</organism>
<keyword evidence="3" id="KW-0732">Signal</keyword>
<feature type="domain" description="ADAMTS/ADAMTS-like cysteine-rich" evidence="7">
    <location>
        <begin position="33"/>
        <end position="106"/>
    </location>
</feature>
<dbReference type="PANTHER" id="PTHR13723">
    <property type="entry name" value="ADAMTS A DISINTEGRIN AND METALLOPROTEASE WITH THROMBOSPONDIN MOTIFS PROTEASE"/>
    <property type="match status" value="1"/>
</dbReference>
<dbReference type="Bgee" id="ENSLACG00000017117">
    <property type="expression patterns" value="Expressed in muscle tissue and 4 other cell types or tissues"/>
</dbReference>
<dbReference type="GO" id="GO:0031012">
    <property type="term" value="C:extracellular matrix"/>
    <property type="evidence" value="ECO:0007669"/>
    <property type="project" value="TreeGrafter"/>
</dbReference>
<protein>
    <recommendedName>
        <fullName evidence="10">ADAMTS like 1</fullName>
    </recommendedName>
</protein>
<reference evidence="9" key="1">
    <citation type="submission" date="2011-08" db="EMBL/GenBank/DDBJ databases">
        <title>The draft genome of Latimeria chalumnae.</title>
        <authorList>
            <person name="Di Palma F."/>
            <person name="Alfoldi J."/>
            <person name="Johnson J."/>
            <person name="Berlin A."/>
            <person name="Gnerre S."/>
            <person name="Jaffe D."/>
            <person name="MacCallum I."/>
            <person name="Young S."/>
            <person name="Walker B.J."/>
            <person name="Lander E."/>
            <person name="Lindblad-Toh K."/>
        </authorList>
    </citation>
    <scope>NUCLEOTIDE SEQUENCE [LARGE SCALE GENOMIC DNA]</scope>
    <source>
        <strain evidence="9">Wild caught</strain>
    </source>
</reference>
<comment type="subcellular location">
    <subcellularLocation>
        <location evidence="1">Secreted</location>
    </subcellularLocation>
</comment>
<dbReference type="PRINTS" id="PR01857">
    <property type="entry name" value="ADAMTSFAMILY"/>
</dbReference>
<dbReference type="HOGENOM" id="CLU_026760_1_0_1"/>
<dbReference type="EMBL" id="AFYH01033670">
    <property type="status" value="NOT_ANNOTATED_CDS"/>
    <property type="molecule type" value="Genomic_DNA"/>
</dbReference>
<dbReference type="InParanoid" id="H3BC44"/>
<dbReference type="EMBL" id="AFYH01033671">
    <property type="status" value="NOT_ANNOTATED_CDS"/>
    <property type="molecule type" value="Genomic_DNA"/>
</dbReference>
<dbReference type="EMBL" id="AFYH01033673">
    <property type="status" value="NOT_ANNOTATED_CDS"/>
    <property type="molecule type" value="Genomic_DNA"/>
</dbReference>
<dbReference type="EMBL" id="AFYH01033674">
    <property type="status" value="NOT_ANNOTATED_CDS"/>
    <property type="molecule type" value="Genomic_DNA"/>
</dbReference>
<dbReference type="InterPro" id="IPR036383">
    <property type="entry name" value="TSP1_rpt_sf"/>
</dbReference>
<proteinExistence type="predicted"/>
<dbReference type="InterPro" id="IPR010294">
    <property type="entry name" value="ADAMTS_spacer1"/>
</dbReference>
<dbReference type="PROSITE" id="PS50092">
    <property type="entry name" value="TSP1"/>
    <property type="match status" value="6"/>
</dbReference>
<dbReference type="EMBL" id="AFYH01033666">
    <property type="status" value="NOT_ANNOTATED_CDS"/>
    <property type="molecule type" value="Genomic_DNA"/>
</dbReference>
<keyword evidence="4" id="KW-0677">Repeat</keyword>
<dbReference type="GO" id="GO:0006508">
    <property type="term" value="P:proteolysis"/>
    <property type="evidence" value="ECO:0007669"/>
    <property type="project" value="TreeGrafter"/>
</dbReference>
<dbReference type="EMBL" id="AFYH01033665">
    <property type="status" value="NOT_ANNOTATED_CDS"/>
    <property type="molecule type" value="Genomic_DNA"/>
</dbReference>
<evidence type="ECO:0000259" key="7">
    <source>
        <dbReference type="Pfam" id="PF19236"/>
    </source>
</evidence>
<dbReference type="EMBL" id="AFYH01033672">
    <property type="status" value="NOT_ANNOTATED_CDS"/>
    <property type="molecule type" value="Genomic_DNA"/>
</dbReference>
<keyword evidence="2" id="KW-0964">Secreted</keyword>
<dbReference type="FunFam" id="2.20.100.10:FF:000005">
    <property type="entry name" value="ADAM metallopeptidase with thrombospondin type 1 motif 9"/>
    <property type="match status" value="1"/>
</dbReference>
<dbReference type="FunFam" id="2.20.100.10:FF:000009">
    <property type="entry name" value="ADAMTS-like protein 3 isoform A"/>
    <property type="match status" value="2"/>
</dbReference>
<keyword evidence="9" id="KW-1185">Reference proteome</keyword>
<dbReference type="Pfam" id="PF19030">
    <property type="entry name" value="TSP1_ADAMTS"/>
    <property type="match status" value="6"/>
</dbReference>
<evidence type="ECO:0000256" key="1">
    <source>
        <dbReference type="ARBA" id="ARBA00004613"/>
    </source>
</evidence>
<dbReference type="Gene3D" id="2.60.120.830">
    <property type="match status" value="1"/>
</dbReference>
<dbReference type="eggNOG" id="KOG3538">
    <property type="taxonomic scope" value="Eukaryota"/>
</dbReference>
<reference evidence="8" key="3">
    <citation type="submission" date="2025-09" db="UniProtKB">
        <authorList>
            <consortium name="Ensembl"/>
        </authorList>
    </citation>
    <scope>IDENTIFICATION</scope>
</reference>
<dbReference type="InterPro" id="IPR050439">
    <property type="entry name" value="ADAMTS_ADAMTS-like"/>
</dbReference>
<dbReference type="Pfam" id="PF05986">
    <property type="entry name" value="ADAMTS_spacer1"/>
    <property type="match status" value="1"/>
</dbReference>
<dbReference type="EMBL" id="AFYH01033669">
    <property type="status" value="NOT_ANNOTATED_CDS"/>
    <property type="molecule type" value="Genomic_DNA"/>
</dbReference>
<evidence type="ECO:0008006" key="10">
    <source>
        <dbReference type="Google" id="ProtNLM"/>
    </source>
</evidence>
<dbReference type="InterPro" id="IPR045371">
    <property type="entry name" value="ADAMTS_CR_3"/>
</dbReference>
<evidence type="ECO:0000256" key="5">
    <source>
        <dbReference type="ARBA" id="ARBA00023157"/>
    </source>
</evidence>
<evidence type="ECO:0000256" key="2">
    <source>
        <dbReference type="ARBA" id="ARBA00022525"/>
    </source>
</evidence>
<evidence type="ECO:0000259" key="6">
    <source>
        <dbReference type="Pfam" id="PF05986"/>
    </source>
</evidence>
<dbReference type="InterPro" id="IPR013273">
    <property type="entry name" value="ADAMTS/ADAMTS-like"/>
</dbReference>
<feature type="domain" description="ADAMTS/ADAMTS-like Spacer 1" evidence="6">
    <location>
        <begin position="110"/>
        <end position="217"/>
    </location>
</feature>
<evidence type="ECO:0000313" key="9">
    <source>
        <dbReference type="Proteomes" id="UP000008672"/>
    </source>
</evidence>
<dbReference type="GO" id="GO:0004222">
    <property type="term" value="F:metalloendopeptidase activity"/>
    <property type="evidence" value="ECO:0007669"/>
    <property type="project" value="TreeGrafter"/>
</dbReference>
<dbReference type="STRING" id="7897.ENSLACP00000019465"/>
<dbReference type="GO" id="GO:0030198">
    <property type="term" value="P:extracellular matrix organization"/>
    <property type="evidence" value="ECO:0007669"/>
    <property type="project" value="InterPro"/>
</dbReference>
<dbReference type="Pfam" id="PF19236">
    <property type="entry name" value="ADAMTS_CR_3"/>
    <property type="match status" value="1"/>
</dbReference>
<evidence type="ECO:0000256" key="3">
    <source>
        <dbReference type="ARBA" id="ARBA00022729"/>
    </source>
</evidence>
<dbReference type="Proteomes" id="UP000008672">
    <property type="component" value="Unassembled WGS sequence"/>
</dbReference>
<evidence type="ECO:0000256" key="4">
    <source>
        <dbReference type="ARBA" id="ARBA00022737"/>
    </source>
</evidence>
<evidence type="ECO:0000313" key="8">
    <source>
        <dbReference type="Ensembl" id="ENSLACP00000019465.1"/>
    </source>
</evidence>
<dbReference type="Ensembl" id="ENSLACT00000019602.1">
    <property type="protein sequence ID" value="ENSLACP00000019465.1"/>
    <property type="gene ID" value="ENSLACG00000017117.1"/>
</dbReference>
<dbReference type="EMBL" id="AFYH01033668">
    <property type="status" value="NOT_ANNOTATED_CDS"/>
    <property type="molecule type" value="Genomic_DNA"/>
</dbReference>
<accession>H3BC44</accession>
<name>H3BC44_LATCH</name>
<reference evidence="8" key="2">
    <citation type="submission" date="2025-08" db="UniProtKB">
        <authorList>
            <consortium name="Ensembl"/>
        </authorList>
    </citation>
    <scope>IDENTIFICATION</scope>
</reference>